<proteinExistence type="predicted"/>
<feature type="compositionally biased region" description="Basic and acidic residues" evidence="1">
    <location>
        <begin position="157"/>
        <end position="176"/>
    </location>
</feature>
<dbReference type="InterPro" id="IPR053218">
    <property type="entry name" value="Pathogen-related_defense"/>
</dbReference>
<feature type="compositionally biased region" description="Polar residues" evidence="1">
    <location>
        <begin position="1"/>
        <end position="17"/>
    </location>
</feature>
<dbReference type="EMBL" id="JAPEUY010000010">
    <property type="protein sequence ID" value="KAJ4369206.1"/>
    <property type="molecule type" value="Genomic_DNA"/>
</dbReference>
<dbReference type="PANTHER" id="PTHR31723:SF10">
    <property type="entry name" value="PATHOGEN-RELATED PROTEIN"/>
    <property type="match status" value="1"/>
</dbReference>
<organism evidence="2 3">
    <name type="scientific">Neocucurbitaria cava</name>
    <dbReference type="NCBI Taxonomy" id="798079"/>
    <lineage>
        <taxon>Eukaryota</taxon>
        <taxon>Fungi</taxon>
        <taxon>Dikarya</taxon>
        <taxon>Ascomycota</taxon>
        <taxon>Pezizomycotina</taxon>
        <taxon>Dothideomycetes</taxon>
        <taxon>Pleosporomycetidae</taxon>
        <taxon>Pleosporales</taxon>
        <taxon>Pleosporineae</taxon>
        <taxon>Cucurbitariaceae</taxon>
        <taxon>Neocucurbitaria</taxon>
    </lineage>
</organism>
<dbReference type="Proteomes" id="UP001140560">
    <property type="component" value="Unassembled WGS sequence"/>
</dbReference>
<protein>
    <submittedName>
        <fullName evidence="2">Uncharacterized protein</fullName>
    </submittedName>
</protein>
<feature type="compositionally biased region" description="Basic and acidic residues" evidence="1">
    <location>
        <begin position="188"/>
        <end position="197"/>
    </location>
</feature>
<sequence length="209" mass="23240">MATTGAEQPSAQDSASSLPDYLTNPDAVLGDKDAKWRYGRPPDYSKTRKAFEETKQITHSPLSLPSLVQNLVKNWEIEASFKPSLTDWRTIDPTHYTFAINSSPAQPASAMLAVGTYNAIIPPNEYYSPLHSDFASSHKTFKRMMPTFAWETEEEVREMAQRRDEEGAQERSDGRSGELPAGHPSVKGTEDGTEDNHVGLCPFMSQSNQ</sequence>
<dbReference type="PANTHER" id="PTHR31723">
    <property type="entry name" value="PATHOGENESIS-RELATED FAMILY PROTEIN"/>
    <property type="match status" value="1"/>
</dbReference>
<comment type="caution">
    <text evidence="2">The sequence shown here is derived from an EMBL/GenBank/DDBJ whole genome shotgun (WGS) entry which is preliminary data.</text>
</comment>
<name>A0A9W8Y7M1_9PLEO</name>
<evidence type="ECO:0000256" key="1">
    <source>
        <dbReference type="SAM" id="MobiDB-lite"/>
    </source>
</evidence>
<feature type="region of interest" description="Disordered" evidence="1">
    <location>
        <begin position="155"/>
        <end position="209"/>
    </location>
</feature>
<dbReference type="AlphaFoldDB" id="A0A9W8Y7M1"/>
<dbReference type="OrthoDB" id="65445at2759"/>
<reference evidence="2" key="1">
    <citation type="submission" date="2022-10" db="EMBL/GenBank/DDBJ databases">
        <title>Tapping the CABI collections for fungal endophytes: first genome assemblies for Collariella, Neodidymelliopsis, Ascochyta clinopodiicola, Didymella pomorum, Didymosphaeria variabile, Neocosmospora piperis and Neocucurbitaria cava.</title>
        <authorList>
            <person name="Hill R."/>
        </authorList>
    </citation>
    <scope>NUCLEOTIDE SEQUENCE</scope>
    <source>
        <strain evidence="2">IMI 356814</strain>
    </source>
</reference>
<feature type="region of interest" description="Disordered" evidence="1">
    <location>
        <begin position="1"/>
        <end position="26"/>
    </location>
</feature>
<evidence type="ECO:0000313" key="2">
    <source>
        <dbReference type="EMBL" id="KAJ4369206.1"/>
    </source>
</evidence>
<gene>
    <name evidence="2" type="ORF">N0V83_006291</name>
</gene>
<keyword evidence="3" id="KW-1185">Reference proteome</keyword>
<evidence type="ECO:0000313" key="3">
    <source>
        <dbReference type="Proteomes" id="UP001140560"/>
    </source>
</evidence>
<accession>A0A9W8Y7M1</accession>